<organism evidence="3 4">
    <name type="scientific">Papilio machaon</name>
    <name type="common">Old World swallowtail butterfly</name>
    <dbReference type="NCBI Taxonomy" id="76193"/>
    <lineage>
        <taxon>Eukaryota</taxon>
        <taxon>Metazoa</taxon>
        <taxon>Ecdysozoa</taxon>
        <taxon>Arthropoda</taxon>
        <taxon>Hexapoda</taxon>
        <taxon>Insecta</taxon>
        <taxon>Pterygota</taxon>
        <taxon>Neoptera</taxon>
        <taxon>Endopterygota</taxon>
        <taxon>Lepidoptera</taxon>
        <taxon>Glossata</taxon>
        <taxon>Ditrysia</taxon>
        <taxon>Papilionoidea</taxon>
        <taxon>Papilionidae</taxon>
        <taxon>Papilioninae</taxon>
        <taxon>Papilio</taxon>
    </lineage>
</organism>
<feature type="region of interest" description="Disordered" evidence="1">
    <location>
        <begin position="186"/>
        <end position="548"/>
    </location>
</feature>
<dbReference type="STRING" id="76193.A0A194QVW1"/>
<evidence type="ECO:0000256" key="1">
    <source>
        <dbReference type="SAM" id="MobiDB-lite"/>
    </source>
</evidence>
<evidence type="ECO:0000313" key="4">
    <source>
        <dbReference type="Proteomes" id="UP000053240"/>
    </source>
</evidence>
<protein>
    <submittedName>
        <fullName evidence="3">Uncharacterized protein</fullName>
    </submittedName>
</protein>
<feature type="compositionally biased region" description="Polar residues" evidence="1">
    <location>
        <begin position="397"/>
        <end position="411"/>
    </location>
</feature>
<feature type="compositionally biased region" description="Polar residues" evidence="1">
    <location>
        <begin position="306"/>
        <end position="319"/>
    </location>
</feature>
<feature type="compositionally biased region" description="Pro residues" evidence="1">
    <location>
        <begin position="46"/>
        <end position="59"/>
    </location>
</feature>
<dbReference type="EMBL" id="KQ461103">
    <property type="protein sequence ID" value="KPJ09454.1"/>
    <property type="molecule type" value="Genomic_DNA"/>
</dbReference>
<dbReference type="AlphaFoldDB" id="A0A194QVW1"/>
<reference evidence="3 4" key="1">
    <citation type="journal article" date="2015" name="Nat. Commun.">
        <title>Outbred genome sequencing and CRISPR/Cas9 gene editing in butterflies.</title>
        <authorList>
            <person name="Li X."/>
            <person name="Fan D."/>
            <person name="Zhang W."/>
            <person name="Liu G."/>
            <person name="Zhang L."/>
            <person name="Zhao L."/>
            <person name="Fang X."/>
            <person name="Chen L."/>
            <person name="Dong Y."/>
            <person name="Chen Y."/>
            <person name="Ding Y."/>
            <person name="Zhao R."/>
            <person name="Feng M."/>
            <person name="Zhu Y."/>
            <person name="Feng Y."/>
            <person name="Jiang X."/>
            <person name="Zhu D."/>
            <person name="Xiang H."/>
            <person name="Feng X."/>
            <person name="Li S."/>
            <person name="Wang J."/>
            <person name="Zhang G."/>
            <person name="Kronforst M.R."/>
            <person name="Wang W."/>
        </authorList>
    </citation>
    <scope>NUCLEOTIDE SEQUENCE [LARGE SCALE GENOMIC DNA]</scope>
    <source>
        <strain evidence="3">Ya'a_city_454_Pm</strain>
        <tissue evidence="3">Whole body</tissue>
    </source>
</reference>
<feature type="signal peptide" evidence="2">
    <location>
        <begin position="1"/>
        <end position="18"/>
    </location>
</feature>
<feature type="compositionally biased region" description="Low complexity" evidence="1">
    <location>
        <begin position="493"/>
        <end position="502"/>
    </location>
</feature>
<feature type="compositionally biased region" description="Low complexity" evidence="1">
    <location>
        <begin position="263"/>
        <end position="283"/>
    </location>
</feature>
<feature type="compositionally biased region" description="Polar residues" evidence="1">
    <location>
        <begin position="431"/>
        <end position="454"/>
    </location>
</feature>
<feature type="region of interest" description="Disordered" evidence="1">
    <location>
        <begin position="33"/>
        <end position="75"/>
    </location>
</feature>
<feature type="compositionally biased region" description="Polar residues" evidence="1">
    <location>
        <begin position="328"/>
        <end position="351"/>
    </location>
</feature>
<feature type="compositionally biased region" description="Low complexity" evidence="1">
    <location>
        <begin position="214"/>
        <end position="227"/>
    </location>
</feature>
<feature type="compositionally biased region" description="Low complexity" evidence="1">
    <location>
        <begin position="369"/>
        <end position="394"/>
    </location>
</feature>
<feature type="compositionally biased region" description="Basic and acidic residues" evidence="1">
    <location>
        <begin position="228"/>
        <end position="246"/>
    </location>
</feature>
<dbReference type="InParanoid" id="A0A194QVW1"/>
<feature type="compositionally biased region" description="Low complexity" evidence="1">
    <location>
        <begin position="520"/>
        <end position="536"/>
    </location>
</feature>
<keyword evidence="4" id="KW-1185">Reference proteome</keyword>
<feature type="compositionally biased region" description="Gly residues" evidence="1">
    <location>
        <begin position="284"/>
        <end position="295"/>
    </location>
</feature>
<accession>A0A194QVW1</accession>
<proteinExistence type="predicted"/>
<sequence length="596" mass="59803">MAKAFLLLIGICAYAVQGSVIRNEETVVKRQARSPAPCDGCDSPGVPAPPPPPPPPGIPPVFHTEQWSGLTHSNGGHGVFSGAAASIDGGTQSDSQAFSLASATGGDDEKKGTVAPELLSNRFGFDKDSDSFGQSSGGDFGGQGVGFGGGKKISGSKSSFKESHFSIQSGGLQFEKGSGFKDGDIFHHQQFNTPGRGHRGFEGTRNIHGGYGAGSASQSSSFASSGSNKDDAGAIHFEGQHSERGDLNSQFDHLHSGSGLGGSSSSASSASSAFTGNQQQQSGFGSGIQGSGFGSTGRLEDGSLGFGSQNAQFGQSGSGYHSFDKSKGFSSNEQQQRQNLQIGSQRGFGSNSASGHQQSGFGSGGHLEGGSSAFGSQNSHFGQSGSGNGQSNEFDANEQQKQSNGHFGQLQSGSGYVAGSASSASSASSGNHQQQLNLGSQTGFGSNDGAQSQEAGFGSAGHLTGGNSGGHYEQQGSSFNSFGKSDGFADNGQQQQQQQLQLGSQTGFESGAGSQGGLASGSSSSKASGSSGSYGAKQQEQSDLHTGIGGALKLAAQGLKQAQEQNSGCSTCGKSSYALSNAKSHSGSAIALSVAG</sequence>
<feature type="compositionally biased region" description="Polar residues" evidence="1">
    <location>
        <begin position="65"/>
        <end position="74"/>
    </location>
</feature>
<feature type="compositionally biased region" description="Polar residues" evidence="1">
    <location>
        <begin position="474"/>
        <end position="483"/>
    </location>
</feature>
<feature type="chain" id="PRO_5008264669" evidence="2">
    <location>
        <begin position="19"/>
        <end position="596"/>
    </location>
</feature>
<evidence type="ECO:0000313" key="3">
    <source>
        <dbReference type="EMBL" id="KPJ09454.1"/>
    </source>
</evidence>
<keyword evidence="2" id="KW-0732">Signal</keyword>
<evidence type="ECO:0000256" key="2">
    <source>
        <dbReference type="SAM" id="SignalP"/>
    </source>
</evidence>
<gene>
    <name evidence="3" type="ORF">RR48_08905</name>
</gene>
<dbReference type="Proteomes" id="UP000053240">
    <property type="component" value="Unassembled WGS sequence"/>
</dbReference>
<feature type="compositionally biased region" description="Low complexity" evidence="1">
    <location>
        <begin position="412"/>
        <end position="430"/>
    </location>
</feature>
<name>A0A194QVW1_PAPMA</name>